<evidence type="ECO:0000313" key="11">
    <source>
        <dbReference type="EMBL" id="KAF9879223.1"/>
    </source>
</evidence>
<evidence type="ECO:0000259" key="10">
    <source>
        <dbReference type="PROSITE" id="PS50850"/>
    </source>
</evidence>
<keyword evidence="3 7" id="KW-0813">Transport</keyword>
<sequence length="518" mass="55298">MFRKHIPKYVIASVSISLGGLANGLDTGSIGAIMAMSQFEKSIGSLSPFLVGFTVSLIMLTGAVPSMLTGHLADKFGRLKMNLAGAVLFGIGVLLQGSAYTLPHFLFGRALAGLGEGVFLGNMSVYICEIAPAKSRGTLAGLPQFMSTAGVCLGYFVAYGTVYVDSSLAWRLPYVVQGVCAVMFSLTCLVLPESPRWLLLHGRRADAMRALERLEFSTAEAERDFLSSSQSEQRLSLSHWQSFTLLFRRGYRARTVLALFILGMVQLSGIDGVIYYAPILFSRAGLPGETAAFLASGLSAILMLAISVPAFLFADKWGRRTSAISGGVGLTSCMLLMGILYAAGVVHPYGAARWIVIVSVFTFGLTYCATWGIVGKIYASEIQPGNTRAAANCLATGVSFLCNWLVAMITPILLDKSAFGAYFLFGGLAFGTTAVLAAYMPETRGRSLENIQEAFHRPPLKGLGHYLQRLKPRHHGVVRAQDSTGSGVELDSRRSGVSPTTSVADATTSGLRLDVSTA</sequence>
<dbReference type="AlphaFoldDB" id="A0A9P6LMV3"/>
<evidence type="ECO:0000256" key="3">
    <source>
        <dbReference type="ARBA" id="ARBA00022448"/>
    </source>
</evidence>
<dbReference type="OrthoDB" id="5399138at2759"/>
<feature type="transmembrane region" description="Helical" evidence="9">
    <location>
        <begin position="106"/>
        <end position="127"/>
    </location>
</feature>
<gene>
    <name evidence="11" type="ORF">CkaCkLH20_03456</name>
</gene>
<evidence type="ECO:0000256" key="6">
    <source>
        <dbReference type="ARBA" id="ARBA00023136"/>
    </source>
</evidence>
<evidence type="ECO:0000256" key="7">
    <source>
        <dbReference type="RuleBase" id="RU003346"/>
    </source>
</evidence>
<dbReference type="Pfam" id="PF00083">
    <property type="entry name" value="Sugar_tr"/>
    <property type="match status" value="1"/>
</dbReference>
<comment type="caution">
    <text evidence="11">The sequence shown here is derived from an EMBL/GenBank/DDBJ whole genome shotgun (WGS) entry which is preliminary data.</text>
</comment>
<name>A0A9P6LMV3_9PEZI</name>
<dbReference type="GeneID" id="62159249"/>
<evidence type="ECO:0000256" key="5">
    <source>
        <dbReference type="ARBA" id="ARBA00022989"/>
    </source>
</evidence>
<dbReference type="InterPro" id="IPR050360">
    <property type="entry name" value="MFS_Sugar_Transporters"/>
</dbReference>
<evidence type="ECO:0000256" key="4">
    <source>
        <dbReference type="ARBA" id="ARBA00022692"/>
    </source>
</evidence>
<dbReference type="InterPro" id="IPR003663">
    <property type="entry name" value="Sugar/inositol_transpt"/>
</dbReference>
<comment type="similarity">
    <text evidence="2 7">Belongs to the major facilitator superfamily. Sugar transporter (TC 2.A.1.1) family.</text>
</comment>
<feature type="transmembrane region" description="Helical" evidence="9">
    <location>
        <begin position="352"/>
        <end position="379"/>
    </location>
</feature>
<dbReference type="EMBL" id="JAATWM020000008">
    <property type="protein sequence ID" value="KAF9879223.1"/>
    <property type="molecule type" value="Genomic_DNA"/>
</dbReference>
<dbReference type="RefSeq" id="XP_038748684.1">
    <property type="nucleotide sequence ID" value="XM_038886175.1"/>
</dbReference>
<dbReference type="InterPro" id="IPR036259">
    <property type="entry name" value="MFS_trans_sf"/>
</dbReference>
<evidence type="ECO:0000256" key="9">
    <source>
        <dbReference type="SAM" id="Phobius"/>
    </source>
</evidence>
<dbReference type="Proteomes" id="UP000781932">
    <property type="component" value="Unassembled WGS sequence"/>
</dbReference>
<protein>
    <recommendedName>
        <fullName evidence="10">Major facilitator superfamily (MFS) profile domain-containing protein</fullName>
    </recommendedName>
</protein>
<feature type="transmembrane region" description="Helical" evidence="9">
    <location>
        <begin position="256"/>
        <end position="279"/>
    </location>
</feature>
<feature type="transmembrane region" description="Helical" evidence="9">
    <location>
        <begin position="326"/>
        <end position="346"/>
    </location>
</feature>
<feature type="transmembrane region" description="Helical" evidence="9">
    <location>
        <begin position="48"/>
        <end position="69"/>
    </location>
</feature>
<keyword evidence="6 9" id="KW-0472">Membrane</keyword>
<feature type="transmembrane region" description="Helical" evidence="9">
    <location>
        <begin position="419"/>
        <end position="439"/>
    </location>
</feature>
<feature type="compositionally biased region" description="Polar residues" evidence="8">
    <location>
        <begin position="495"/>
        <end position="505"/>
    </location>
</feature>
<dbReference type="InterPro" id="IPR020846">
    <property type="entry name" value="MFS_dom"/>
</dbReference>
<dbReference type="FunFam" id="1.20.1250.20:FF:000134">
    <property type="entry name" value="MFS sugar transporter protein"/>
    <property type="match status" value="1"/>
</dbReference>
<dbReference type="GO" id="GO:0016020">
    <property type="term" value="C:membrane"/>
    <property type="evidence" value="ECO:0007669"/>
    <property type="project" value="UniProtKB-SubCell"/>
</dbReference>
<feature type="region of interest" description="Disordered" evidence="8">
    <location>
        <begin position="478"/>
        <end position="505"/>
    </location>
</feature>
<reference evidence="11" key="1">
    <citation type="submission" date="2020-03" db="EMBL/GenBank/DDBJ databases">
        <authorList>
            <person name="He L."/>
        </authorList>
    </citation>
    <scope>NUCLEOTIDE SEQUENCE</scope>
    <source>
        <strain evidence="11">CkLH20</strain>
    </source>
</reference>
<dbReference type="GO" id="GO:0005351">
    <property type="term" value="F:carbohydrate:proton symporter activity"/>
    <property type="evidence" value="ECO:0007669"/>
    <property type="project" value="TreeGrafter"/>
</dbReference>
<dbReference type="Gene3D" id="1.20.1250.20">
    <property type="entry name" value="MFS general substrate transporter like domains"/>
    <property type="match status" value="1"/>
</dbReference>
<dbReference type="PANTHER" id="PTHR48022">
    <property type="entry name" value="PLASTIDIC GLUCOSE TRANSPORTER 4"/>
    <property type="match status" value="1"/>
</dbReference>
<dbReference type="NCBIfam" id="TIGR00879">
    <property type="entry name" value="SP"/>
    <property type="match status" value="1"/>
</dbReference>
<feature type="transmembrane region" description="Helical" evidence="9">
    <location>
        <begin position="291"/>
        <end position="314"/>
    </location>
</feature>
<comment type="subcellular location">
    <subcellularLocation>
        <location evidence="1">Membrane</location>
        <topology evidence="1">Multi-pass membrane protein</topology>
    </subcellularLocation>
</comment>
<organism evidence="11 12">
    <name type="scientific">Colletotrichum karsti</name>
    <dbReference type="NCBI Taxonomy" id="1095194"/>
    <lineage>
        <taxon>Eukaryota</taxon>
        <taxon>Fungi</taxon>
        <taxon>Dikarya</taxon>
        <taxon>Ascomycota</taxon>
        <taxon>Pezizomycotina</taxon>
        <taxon>Sordariomycetes</taxon>
        <taxon>Hypocreomycetidae</taxon>
        <taxon>Glomerellales</taxon>
        <taxon>Glomerellaceae</taxon>
        <taxon>Colletotrichum</taxon>
        <taxon>Colletotrichum boninense species complex</taxon>
    </lineage>
</organism>
<evidence type="ECO:0000256" key="8">
    <source>
        <dbReference type="SAM" id="MobiDB-lite"/>
    </source>
</evidence>
<feature type="transmembrane region" description="Helical" evidence="9">
    <location>
        <begin position="391"/>
        <end position="413"/>
    </location>
</feature>
<dbReference type="PROSITE" id="PS50850">
    <property type="entry name" value="MFS"/>
    <property type="match status" value="1"/>
</dbReference>
<keyword evidence="4 9" id="KW-0812">Transmembrane</keyword>
<keyword evidence="5 9" id="KW-1133">Transmembrane helix</keyword>
<evidence type="ECO:0000256" key="2">
    <source>
        <dbReference type="ARBA" id="ARBA00010992"/>
    </source>
</evidence>
<dbReference type="InterPro" id="IPR005828">
    <property type="entry name" value="MFS_sugar_transport-like"/>
</dbReference>
<evidence type="ECO:0000313" key="12">
    <source>
        <dbReference type="Proteomes" id="UP000781932"/>
    </source>
</evidence>
<feature type="transmembrane region" description="Helical" evidence="9">
    <location>
        <begin position="174"/>
        <end position="191"/>
    </location>
</feature>
<dbReference type="SUPFAM" id="SSF103473">
    <property type="entry name" value="MFS general substrate transporter"/>
    <property type="match status" value="1"/>
</dbReference>
<evidence type="ECO:0000256" key="1">
    <source>
        <dbReference type="ARBA" id="ARBA00004141"/>
    </source>
</evidence>
<feature type="transmembrane region" description="Helical" evidence="9">
    <location>
        <begin position="81"/>
        <end position="100"/>
    </location>
</feature>
<feature type="domain" description="Major facilitator superfamily (MFS) profile" evidence="10">
    <location>
        <begin position="12"/>
        <end position="444"/>
    </location>
</feature>
<dbReference type="InterPro" id="IPR005829">
    <property type="entry name" value="Sugar_transporter_CS"/>
</dbReference>
<accession>A0A9P6LMV3</accession>
<proteinExistence type="inferred from homology"/>
<keyword evidence="12" id="KW-1185">Reference proteome</keyword>
<dbReference type="PANTHER" id="PTHR48022:SF2">
    <property type="entry name" value="PLASTIDIC GLUCOSE TRANSPORTER 4"/>
    <property type="match status" value="1"/>
</dbReference>
<feature type="transmembrane region" description="Helical" evidence="9">
    <location>
        <begin position="139"/>
        <end position="162"/>
    </location>
</feature>
<dbReference type="PROSITE" id="PS00216">
    <property type="entry name" value="SUGAR_TRANSPORT_1"/>
    <property type="match status" value="1"/>
</dbReference>
<dbReference type="PROSITE" id="PS00217">
    <property type="entry name" value="SUGAR_TRANSPORT_2"/>
    <property type="match status" value="1"/>
</dbReference>
<dbReference type="PRINTS" id="PR00171">
    <property type="entry name" value="SUGRTRNSPORT"/>
</dbReference>
<reference evidence="11" key="2">
    <citation type="submission" date="2020-11" db="EMBL/GenBank/DDBJ databases">
        <title>Whole genome sequencing of Colletotrichum sp.</title>
        <authorList>
            <person name="Li H."/>
        </authorList>
    </citation>
    <scope>NUCLEOTIDE SEQUENCE</scope>
    <source>
        <strain evidence="11">CkLH20</strain>
    </source>
</reference>